<sequence>MSDAGGRYFYTADVKEAVTIKIEALEGDLHSLLNLPPEVDIARERLLRRSPACLVISAQLLEHGIPLTQATVTEPAELHETEATWGTTVCFDMLIRDTPLHCMAAFTVWDVSSPSAAVVVGGTTVPVFSRKNLVQCGKVKLRMHPGRVADCGPQGTPGLTATSTELNLTEKILKAHGLDKKGRPSEYWVKHDGWLNQLTAMRIQQLARAEVGGDCGLIVSFPETEHRVVFMQDSYQEGKKSRQSYFGGLAPTLPVDPACNTQDPQPAPEENFFVSVERILADSGTDARGRQPTSKERQAITDYLRAAPSRPPTELQAALCWGLRYWLSSNPAALPRFLRIVDWTDPAQVAEAEAVVAEWRVGSGWQAVTMLELLTPQFAEMAPWVRALAARQFRTAHLDVIELFIPQLAHAARFDHAPLSDHSIGRAVVDRCCVSLDLATRLYWVLSVEAASPNGEVFAAVLDYMLERLDDYPETKADILGQRRLVEDIEQFTAKLRANKESRPRRIELMREMVAANEFDLGSRPPVTLPLLSDRRLTGFDPTHGHIFKSAKQPMRLDAISGGNHAVPVMVKCGDDVRQDQLVLQLLQVMDRLLKKENLDLCLTPYGTIATSPTGGMVELVTPSVDLDSVLRDSKSITRYFQSIPALREKDGDRETWRISEEAMSRYVRSCAGYCVATYLLGVGDRHLENIMLKPDAKLFHIDFGFILGRDPKPFSPPMKISRAMVDGMGGPASPQYQEFQTLCCEAYNILRRHANMFISVFEIMSSSSIAVICEDAVNHFAKLEEKFQFGLPDERAVEHFRSLIQESVGALFPQIFDAAHRIAQALRT</sequence>
<dbReference type="EMBL" id="JAHDYR010000029">
    <property type="protein sequence ID" value="KAG9392971.1"/>
    <property type="molecule type" value="Genomic_DNA"/>
</dbReference>
<dbReference type="InterPro" id="IPR035892">
    <property type="entry name" value="C2_domain_sf"/>
</dbReference>
<keyword evidence="5 6" id="KW-0067">ATP-binding</keyword>
<dbReference type="PROSITE" id="PS51547">
    <property type="entry name" value="C2_PI3K"/>
    <property type="match status" value="1"/>
</dbReference>
<dbReference type="PROSITE" id="PS50290">
    <property type="entry name" value="PI3_4_KINASE_3"/>
    <property type="match status" value="1"/>
</dbReference>
<dbReference type="InterPro" id="IPR016024">
    <property type="entry name" value="ARM-type_fold"/>
</dbReference>
<dbReference type="GO" id="GO:0034271">
    <property type="term" value="C:phosphatidylinositol 3-kinase complex, class III, type I"/>
    <property type="evidence" value="ECO:0007669"/>
    <property type="project" value="TreeGrafter"/>
</dbReference>
<gene>
    <name evidence="11" type="ORF">J8273_5681</name>
</gene>
<dbReference type="PANTHER" id="PTHR10048:SF7">
    <property type="entry name" value="PHOSPHATIDYLINOSITOL 3-KINASE CATALYTIC SUBUNIT TYPE 3"/>
    <property type="match status" value="1"/>
</dbReference>
<dbReference type="InterPro" id="IPR001263">
    <property type="entry name" value="PI3K_accessory_dom"/>
</dbReference>
<dbReference type="Pfam" id="PF00613">
    <property type="entry name" value="PI3Ka"/>
    <property type="match status" value="1"/>
</dbReference>
<dbReference type="GO" id="GO:0016303">
    <property type="term" value="F:1-phosphatidylinositol-3-kinase activity"/>
    <property type="evidence" value="ECO:0007669"/>
    <property type="project" value="UniProtKB-EC"/>
</dbReference>
<evidence type="ECO:0000256" key="3">
    <source>
        <dbReference type="ARBA" id="ARBA00022741"/>
    </source>
</evidence>
<dbReference type="GO" id="GO:0006897">
    <property type="term" value="P:endocytosis"/>
    <property type="evidence" value="ECO:0007669"/>
    <property type="project" value="TreeGrafter"/>
</dbReference>
<evidence type="ECO:0000259" key="10">
    <source>
        <dbReference type="PROSITE" id="PS51547"/>
    </source>
</evidence>
<dbReference type="InterPro" id="IPR002420">
    <property type="entry name" value="PI3K-type_C2_dom"/>
</dbReference>
<dbReference type="OrthoDB" id="67688at2759"/>
<dbReference type="Gene3D" id="3.30.1010.10">
    <property type="entry name" value="Phosphatidylinositol 3-kinase Catalytic Subunit, Chain A, domain 4"/>
    <property type="match status" value="1"/>
</dbReference>
<dbReference type="InterPro" id="IPR000403">
    <property type="entry name" value="PI3/4_kinase_cat_dom"/>
</dbReference>
<evidence type="ECO:0000256" key="7">
    <source>
        <dbReference type="PROSITE-ProRule" id="PRU00880"/>
    </source>
</evidence>
<feature type="domain" description="C2 PI3K-type" evidence="10">
    <location>
        <begin position="14"/>
        <end position="181"/>
    </location>
</feature>
<dbReference type="InterPro" id="IPR042236">
    <property type="entry name" value="PI3K_accessory_sf"/>
</dbReference>
<dbReference type="GO" id="GO:0048015">
    <property type="term" value="P:phosphatidylinositol-mediated signaling"/>
    <property type="evidence" value="ECO:0007669"/>
    <property type="project" value="TreeGrafter"/>
</dbReference>
<dbReference type="PROSITE" id="PS51545">
    <property type="entry name" value="PIK_HELICAL"/>
    <property type="match status" value="1"/>
</dbReference>
<evidence type="ECO:0000313" key="11">
    <source>
        <dbReference type="EMBL" id="KAG9392971.1"/>
    </source>
</evidence>
<dbReference type="Gene3D" id="2.60.40.150">
    <property type="entry name" value="C2 domain"/>
    <property type="match status" value="1"/>
</dbReference>
<dbReference type="InterPro" id="IPR015433">
    <property type="entry name" value="PI3/4_kinase"/>
</dbReference>
<evidence type="ECO:0000313" key="12">
    <source>
        <dbReference type="Proteomes" id="UP000717585"/>
    </source>
</evidence>
<feature type="domain" description="PI3K/PI4K catalytic" evidence="8">
    <location>
        <begin position="541"/>
        <end position="813"/>
    </location>
</feature>
<dbReference type="SUPFAM" id="SSF56112">
    <property type="entry name" value="Protein kinase-like (PK-like)"/>
    <property type="match status" value="1"/>
</dbReference>
<evidence type="ECO:0000256" key="1">
    <source>
        <dbReference type="ARBA" id="ARBA00012073"/>
    </source>
</evidence>
<evidence type="ECO:0000259" key="8">
    <source>
        <dbReference type="PROSITE" id="PS50290"/>
    </source>
</evidence>
<dbReference type="SUPFAM" id="SSF49562">
    <property type="entry name" value="C2 domain (Calcium/lipid-binding domain, CaLB)"/>
    <property type="match status" value="1"/>
</dbReference>
<proteinExistence type="inferred from homology"/>
<dbReference type="PANTHER" id="PTHR10048">
    <property type="entry name" value="PHOSPHATIDYLINOSITOL KINASE"/>
    <property type="match status" value="1"/>
</dbReference>
<comment type="similarity">
    <text evidence="6 7">Belongs to the PI3/PI4-kinase family.</text>
</comment>
<dbReference type="SMART" id="SM00145">
    <property type="entry name" value="PI3Ka"/>
    <property type="match status" value="1"/>
</dbReference>
<name>A0A8J6AS27_9EUKA</name>
<reference evidence="11" key="1">
    <citation type="submission" date="2021-05" db="EMBL/GenBank/DDBJ databases">
        <title>A free-living protist that lacks canonical eukaryotic 1 DNA replication and segregation systems.</title>
        <authorList>
            <person name="Salas-Leiva D.E."/>
            <person name="Tromer E.C."/>
            <person name="Curtis B.A."/>
            <person name="Jerlstrom-Hultqvist J."/>
            <person name="Kolisko M."/>
            <person name="Yi Z."/>
            <person name="Salas-Leiva J.S."/>
            <person name="Gallot-Lavallee L."/>
            <person name="Kops G.J.P.L."/>
            <person name="Archibald J.M."/>
            <person name="Simpson A.G.B."/>
            <person name="Roger A.J."/>
        </authorList>
    </citation>
    <scope>NUCLEOTIDE SEQUENCE</scope>
    <source>
        <strain evidence="11">BICM</strain>
    </source>
</reference>
<keyword evidence="3 6" id="KW-0547">Nucleotide-binding</keyword>
<evidence type="ECO:0000256" key="2">
    <source>
        <dbReference type="ARBA" id="ARBA00022679"/>
    </source>
</evidence>
<keyword evidence="4 6" id="KW-0418">Kinase</keyword>
<dbReference type="GO" id="GO:0005768">
    <property type="term" value="C:endosome"/>
    <property type="evidence" value="ECO:0007669"/>
    <property type="project" value="TreeGrafter"/>
</dbReference>
<dbReference type="Gene3D" id="1.10.1070.11">
    <property type="entry name" value="Phosphatidylinositol 3-/4-kinase, catalytic domain"/>
    <property type="match status" value="1"/>
</dbReference>
<feature type="domain" description="PIK helical" evidence="9">
    <location>
        <begin position="286"/>
        <end position="472"/>
    </location>
</feature>
<dbReference type="PROSITE" id="PS00915">
    <property type="entry name" value="PI3_4_KINASE_1"/>
    <property type="match status" value="1"/>
</dbReference>
<protein>
    <recommendedName>
        <fullName evidence="1">phosphatidylinositol 3-kinase</fullName>
        <ecNumber evidence="1">2.7.1.137</ecNumber>
    </recommendedName>
</protein>
<dbReference type="PIRSF" id="PIRSF000587">
    <property type="entry name" value="PI3K_Vps34"/>
    <property type="match status" value="1"/>
</dbReference>
<keyword evidence="12" id="KW-1185">Reference proteome</keyword>
<dbReference type="InterPro" id="IPR057756">
    <property type="entry name" value="PI3-kinase_type3/VPS34_cat"/>
</dbReference>
<organism evidence="11 12">
    <name type="scientific">Carpediemonas membranifera</name>
    <dbReference type="NCBI Taxonomy" id="201153"/>
    <lineage>
        <taxon>Eukaryota</taxon>
        <taxon>Metamonada</taxon>
        <taxon>Carpediemonas-like organisms</taxon>
        <taxon>Carpediemonas</taxon>
    </lineage>
</organism>
<evidence type="ECO:0000256" key="6">
    <source>
        <dbReference type="PIRNR" id="PIRNR000587"/>
    </source>
</evidence>
<keyword evidence="2 6" id="KW-0808">Transferase</keyword>
<dbReference type="AlphaFoldDB" id="A0A8J6AS27"/>
<dbReference type="GO" id="GO:0000045">
    <property type="term" value="P:autophagosome assembly"/>
    <property type="evidence" value="ECO:0007669"/>
    <property type="project" value="TreeGrafter"/>
</dbReference>
<dbReference type="EC" id="2.7.1.137" evidence="1"/>
<dbReference type="InterPro" id="IPR018936">
    <property type="entry name" value="PI3/4_kinase_CS"/>
</dbReference>
<dbReference type="GO" id="GO:0005777">
    <property type="term" value="C:peroxisome"/>
    <property type="evidence" value="ECO:0007669"/>
    <property type="project" value="TreeGrafter"/>
</dbReference>
<dbReference type="Gene3D" id="1.25.40.70">
    <property type="entry name" value="Phosphatidylinositol 3-kinase, accessory domain (PIK)"/>
    <property type="match status" value="1"/>
</dbReference>
<dbReference type="Proteomes" id="UP000717585">
    <property type="component" value="Unassembled WGS sequence"/>
</dbReference>
<dbReference type="PROSITE" id="PS00916">
    <property type="entry name" value="PI3_4_KINASE_2"/>
    <property type="match status" value="1"/>
</dbReference>
<dbReference type="InterPro" id="IPR011009">
    <property type="entry name" value="Kinase-like_dom_sf"/>
</dbReference>
<dbReference type="InterPro" id="IPR036940">
    <property type="entry name" value="PI3/4_kinase_cat_sf"/>
</dbReference>
<dbReference type="GO" id="GO:0000407">
    <property type="term" value="C:phagophore assembly site"/>
    <property type="evidence" value="ECO:0007669"/>
    <property type="project" value="TreeGrafter"/>
</dbReference>
<dbReference type="CDD" id="cd00896">
    <property type="entry name" value="PI3Kc_III"/>
    <property type="match status" value="1"/>
</dbReference>
<dbReference type="GO" id="GO:0034272">
    <property type="term" value="C:phosphatidylinositol 3-kinase complex, class III, type II"/>
    <property type="evidence" value="ECO:0007669"/>
    <property type="project" value="TreeGrafter"/>
</dbReference>
<evidence type="ECO:0000259" key="9">
    <source>
        <dbReference type="PROSITE" id="PS51545"/>
    </source>
</evidence>
<evidence type="ECO:0000256" key="4">
    <source>
        <dbReference type="ARBA" id="ARBA00022777"/>
    </source>
</evidence>
<dbReference type="Pfam" id="PF00454">
    <property type="entry name" value="PI3_PI4_kinase"/>
    <property type="match status" value="1"/>
</dbReference>
<accession>A0A8J6AS27</accession>
<dbReference type="InterPro" id="IPR008290">
    <property type="entry name" value="PI3K_Vps34"/>
</dbReference>
<dbReference type="GO" id="GO:0005524">
    <property type="term" value="F:ATP binding"/>
    <property type="evidence" value="ECO:0007669"/>
    <property type="project" value="UniProtKB-UniRule"/>
</dbReference>
<dbReference type="SMART" id="SM00146">
    <property type="entry name" value="PI3Kc"/>
    <property type="match status" value="1"/>
</dbReference>
<comment type="caution">
    <text evidence="11">The sequence shown here is derived from an EMBL/GenBank/DDBJ whole genome shotgun (WGS) entry which is preliminary data.</text>
</comment>
<dbReference type="SUPFAM" id="SSF48371">
    <property type="entry name" value="ARM repeat"/>
    <property type="match status" value="1"/>
</dbReference>
<evidence type="ECO:0000256" key="5">
    <source>
        <dbReference type="ARBA" id="ARBA00022840"/>
    </source>
</evidence>
<dbReference type="Pfam" id="PF00792">
    <property type="entry name" value="PI3K_C2"/>
    <property type="match status" value="1"/>
</dbReference>